<evidence type="ECO:0000313" key="2">
    <source>
        <dbReference type="Proteomes" id="UP000505210"/>
    </source>
</evidence>
<dbReference type="Proteomes" id="UP000505210">
    <property type="component" value="Chromosome"/>
</dbReference>
<sequence>MREIQSIVIEQSTLEGQAVARIVFVMQSGDRLPLIHTYSAGVPGKQAVAEAIREFLELPPVEMEGGLAARI</sequence>
<evidence type="ECO:0000313" key="1">
    <source>
        <dbReference type="EMBL" id="QKD81331.1"/>
    </source>
</evidence>
<proteinExistence type="predicted"/>
<dbReference type="EMBL" id="CP053661">
    <property type="protein sequence ID" value="QKD81331.1"/>
    <property type="molecule type" value="Genomic_DNA"/>
</dbReference>
<dbReference type="KEGG" id="theu:HPC62_03315"/>
<name>A0A6M8BCJ1_9CYAN</name>
<dbReference type="RefSeq" id="WP_172353735.1">
    <property type="nucleotide sequence ID" value="NZ_CP053661.1"/>
</dbReference>
<organism evidence="1 2">
    <name type="scientific">Thermoleptolyngbya sichuanensis A183</name>
    <dbReference type="NCBI Taxonomy" id="2737172"/>
    <lineage>
        <taxon>Bacteria</taxon>
        <taxon>Bacillati</taxon>
        <taxon>Cyanobacteriota</taxon>
        <taxon>Cyanophyceae</taxon>
        <taxon>Oculatellales</taxon>
        <taxon>Oculatellaceae</taxon>
        <taxon>Thermoleptolyngbya</taxon>
        <taxon>Thermoleptolyngbya sichuanensis</taxon>
    </lineage>
</organism>
<reference evidence="1 2" key="1">
    <citation type="submission" date="2020-05" db="EMBL/GenBank/DDBJ databases">
        <title>Complete genome sequence of of a novel Thermoleptolyngbya strain isolated from hot springs of Ganzi, Sichuan China.</title>
        <authorList>
            <person name="Tang J."/>
            <person name="Daroch M."/>
            <person name="Li L."/>
            <person name="Waleron K."/>
            <person name="Waleron M."/>
            <person name="Waleron M."/>
        </authorList>
    </citation>
    <scope>NUCLEOTIDE SEQUENCE [LARGE SCALE GENOMIC DNA]</scope>
    <source>
        <strain evidence="1 2">PKUAC-SCTA183</strain>
    </source>
</reference>
<accession>A0A6M8BCJ1</accession>
<gene>
    <name evidence="1" type="ORF">HPC62_03315</name>
</gene>
<dbReference type="AlphaFoldDB" id="A0A6M8BCJ1"/>
<protein>
    <submittedName>
        <fullName evidence="1">Uncharacterized protein</fullName>
    </submittedName>
</protein>
<keyword evidence="2" id="KW-1185">Reference proteome</keyword>